<organism evidence="1 2">
    <name type="scientific">Microbispora amethystogenes</name>
    <dbReference type="NCBI Taxonomy" id="1427754"/>
    <lineage>
        <taxon>Bacteria</taxon>
        <taxon>Bacillati</taxon>
        <taxon>Actinomycetota</taxon>
        <taxon>Actinomycetes</taxon>
        <taxon>Streptosporangiales</taxon>
        <taxon>Streptosporangiaceae</taxon>
        <taxon>Microbispora</taxon>
    </lineage>
</organism>
<dbReference type="EMBL" id="BOOB01000003">
    <property type="protein sequence ID" value="GIH30457.1"/>
    <property type="molecule type" value="Genomic_DNA"/>
</dbReference>
<dbReference type="Proteomes" id="UP000651728">
    <property type="component" value="Unassembled WGS sequence"/>
</dbReference>
<protein>
    <recommendedName>
        <fullName evidence="3">DUF4185 domain-containing protein</fullName>
    </recommendedName>
</protein>
<accession>A0ABQ4F6M0</accession>
<evidence type="ECO:0000313" key="2">
    <source>
        <dbReference type="Proteomes" id="UP000651728"/>
    </source>
</evidence>
<proteinExistence type="predicted"/>
<sequence length="242" mass="26218">MVKFYYQVTGDASTRGAYVKFPVDDLESKSALTVTPTDLQDCTSSSLPVIWGASLVDQGEYTYVYGWGGDGAAEKSLFLARTPADADPSDQSRWHYYAGLSGSGAQWASSCASAQPLKPKAKTDFSLIVANGLFWLVRHTPGATAPGEIVAMPSRNAWGFGSEQVDLYTPPETRTNPKYSSIYGVRVHPGALSDPNRLLISYTVGTSAIDLTCWVHGYSFPDSYSPRFIDVAKTAFFSPKVP</sequence>
<name>A0ABQ4F6M0_9ACTN</name>
<dbReference type="RefSeq" id="WP_204283930.1">
    <property type="nucleotide sequence ID" value="NZ_BAABEJ010000021.1"/>
</dbReference>
<evidence type="ECO:0000313" key="1">
    <source>
        <dbReference type="EMBL" id="GIH30457.1"/>
    </source>
</evidence>
<evidence type="ECO:0008006" key="3">
    <source>
        <dbReference type="Google" id="ProtNLM"/>
    </source>
</evidence>
<reference evidence="1 2" key="1">
    <citation type="submission" date="2021-01" db="EMBL/GenBank/DDBJ databases">
        <title>Whole genome shotgun sequence of Microbispora amethystogenes NBRC 101907.</title>
        <authorList>
            <person name="Komaki H."/>
            <person name="Tamura T."/>
        </authorList>
    </citation>
    <scope>NUCLEOTIDE SEQUENCE [LARGE SCALE GENOMIC DNA]</scope>
    <source>
        <strain evidence="1 2">NBRC 101907</strain>
    </source>
</reference>
<comment type="caution">
    <text evidence="1">The sequence shown here is derived from an EMBL/GenBank/DDBJ whole genome shotgun (WGS) entry which is preliminary data.</text>
</comment>
<gene>
    <name evidence="1" type="ORF">Mam01_06210</name>
</gene>
<keyword evidence="2" id="KW-1185">Reference proteome</keyword>